<dbReference type="EMBL" id="GBHO01013723">
    <property type="protein sequence ID" value="JAG29881.1"/>
    <property type="molecule type" value="Transcribed_RNA"/>
</dbReference>
<gene>
    <name evidence="1" type="primary">F9_0</name>
    <name evidence="1" type="ORF">CM83_6530</name>
</gene>
<dbReference type="InterPro" id="IPR043504">
    <property type="entry name" value="Peptidase_S1_PA_chymotrypsin"/>
</dbReference>
<evidence type="ECO:0000313" key="1">
    <source>
        <dbReference type="EMBL" id="JAG29881.1"/>
    </source>
</evidence>
<reference evidence="1" key="1">
    <citation type="journal article" date="2014" name="PLoS ONE">
        <title>Transcriptome-Based Identification of ABC Transporters in the Western Tarnished Plant Bug Lygus hesperus.</title>
        <authorList>
            <person name="Hull J.J."/>
            <person name="Chaney K."/>
            <person name="Geib S.M."/>
            <person name="Fabrick J.A."/>
            <person name="Brent C.S."/>
            <person name="Walsh D."/>
            <person name="Lavine L.C."/>
        </authorList>
    </citation>
    <scope>NUCLEOTIDE SEQUENCE</scope>
</reference>
<feature type="non-terminal residue" evidence="1">
    <location>
        <position position="276"/>
    </location>
</feature>
<dbReference type="SUPFAM" id="SSF50494">
    <property type="entry name" value="Trypsin-like serine proteases"/>
    <property type="match status" value="1"/>
</dbReference>
<dbReference type="Gene3D" id="2.40.10.10">
    <property type="entry name" value="Trypsin-like serine proteases"/>
    <property type="match status" value="1"/>
</dbReference>
<sequence length="276" mass="30849">MTDIVLLLSSITKRFYWILVGLSVLVICFEYDNELQDFTPVQSLLAGFVNNQSRVVLCSGSFYNSLYVITSCRCLYSSIAIYPFYKERNSSLYRVSAGSGETILKIAHFVTHPFCLKTKVKKPYKNHFGLIVLAELFLVSHVVAPLASTADIEYTRSEIKHLSTKFTLCEVHGHHVDDGEIRIGSTKMILMSSDDCLFRLCTPKIGCRGKRGKILHGEDFCLKVPGDLRLDARFMEGSSVKCGGHVLGLVVSPGSGRYPKVPTIFASLTQYLRNFP</sequence>
<protein>
    <submittedName>
        <fullName evidence="1">Coagulation factor IX</fullName>
    </submittedName>
</protein>
<name>A0A0A9YE14_LYGHE</name>
<accession>A0A0A9YE14</accession>
<dbReference type="AlphaFoldDB" id="A0A0A9YE14"/>
<proteinExistence type="predicted"/>
<organism evidence="1">
    <name type="scientific">Lygus hesperus</name>
    <name type="common">Western plant bug</name>
    <dbReference type="NCBI Taxonomy" id="30085"/>
    <lineage>
        <taxon>Eukaryota</taxon>
        <taxon>Metazoa</taxon>
        <taxon>Ecdysozoa</taxon>
        <taxon>Arthropoda</taxon>
        <taxon>Hexapoda</taxon>
        <taxon>Insecta</taxon>
        <taxon>Pterygota</taxon>
        <taxon>Neoptera</taxon>
        <taxon>Paraneoptera</taxon>
        <taxon>Hemiptera</taxon>
        <taxon>Heteroptera</taxon>
        <taxon>Panheteroptera</taxon>
        <taxon>Cimicomorpha</taxon>
        <taxon>Miridae</taxon>
        <taxon>Mirini</taxon>
        <taxon>Lygus</taxon>
    </lineage>
</organism>
<reference evidence="1" key="2">
    <citation type="submission" date="2014-07" db="EMBL/GenBank/DDBJ databases">
        <authorList>
            <person name="Hull J."/>
        </authorList>
    </citation>
    <scope>NUCLEOTIDE SEQUENCE</scope>
</reference>
<dbReference type="InterPro" id="IPR009003">
    <property type="entry name" value="Peptidase_S1_PA"/>
</dbReference>